<dbReference type="SUPFAM" id="SSF54160">
    <property type="entry name" value="Chromo domain-like"/>
    <property type="match status" value="1"/>
</dbReference>
<feature type="compositionally biased region" description="Basic and acidic residues" evidence="3">
    <location>
        <begin position="185"/>
        <end position="194"/>
    </location>
</feature>
<feature type="compositionally biased region" description="Polar residues" evidence="3">
    <location>
        <begin position="195"/>
        <end position="211"/>
    </location>
</feature>
<name>A0A1W0X0S2_HYPEX</name>
<evidence type="ECO:0000256" key="1">
    <source>
        <dbReference type="ARBA" id="ARBA00004123"/>
    </source>
</evidence>
<evidence type="ECO:0000259" key="4">
    <source>
        <dbReference type="PROSITE" id="PS50013"/>
    </source>
</evidence>
<evidence type="ECO:0000313" key="5">
    <source>
        <dbReference type="EMBL" id="OQV21055.1"/>
    </source>
</evidence>
<dbReference type="OrthoDB" id="1918685at2759"/>
<comment type="caution">
    <text evidence="5">The sequence shown here is derived from an EMBL/GenBank/DDBJ whole genome shotgun (WGS) entry which is preliminary data.</text>
</comment>
<sequence length="250" mass="27250">MRNALKYNIHIVTVPVEAQRSPFALLISRVIMPKIATKKRTVPAAEAPDVYEVESILGDKVVAGVTHYFVKWVGFGMGDNSWIPVDNLDDYARLISEYHQKKSQEAFSRAKSSAGGKAANAGNQLAPARSNANFAATQQNLKLATSANSATANSCWFKFSQQNERIMTWSVKNRLCSYLNPNPESFRDPLEPSKRATNGNGIKGSVGQQLDSKGKNATDEPPVTAQPKKASGSYEVERLIGAVYDKNNGG</sequence>
<dbReference type="Proteomes" id="UP000192578">
    <property type="component" value="Unassembled WGS sequence"/>
</dbReference>
<dbReference type="EMBL" id="MTYJ01000026">
    <property type="protein sequence ID" value="OQV21055.1"/>
    <property type="molecule type" value="Genomic_DNA"/>
</dbReference>
<dbReference type="InterPro" id="IPR051219">
    <property type="entry name" value="Heterochromatin_chromo-domain"/>
</dbReference>
<proteinExistence type="predicted"/>
<accession>A0A1W0X0S2</accession>
<keyword evidence="2" id="KW-0539">Nucleus</keyword>
<evidence type="ECO:0000256" key="2">
    <source>
        <dbReference type="ARBA" id="ARBA00023242"/>
    </source>
</evidence>
<dbReference type="PANTHER" id="PTHR22812">
    <property type="entry name" value="CHROMOBOX PROTEIN"/>
    <property type="match status" value="1"/>
</dbReference>
<organism evidence="5 6">
    <name type="scientific">Hypsibius exemplaris</name>
    <name type="common">Freshwater tardigrade</name>
    <dbReference type="NCBI Taxonomy" id="2072580"/>
    <lineage>
        <taxon>Eukaryota</taxon>
        <taxon>Metazoa</taxon>
        <taxon>Ecdysozoa</taxon>
        <taxon>Tardigrada</taxon>
        <taxon>Eutardigrada</taxon>
        <taxon>Parachela</taxon>
        <taxon>Hypsibioidea</taxon>
        <taxon>Hypsibiidae</taxon>
        <taxon>Hypsibius</taxon>
    </lineage>
</organism>
<dbReference type="GO" id="GO:0005634">
    <property type="term" value="C:nucleus"/>
    <property type="evidence" value="ECO:0007669"/>
    <property type="project" value="UniProtKB-SubCell"/>
</dbReference>
<feature type="domain" description="Chromo" evidence="4">
    <location>
        <begin position="51"/>
        <end position="102"/>
    </location>
</feature>
<gene>
    <name evidence="5" type="ORF">BV898_05128</name>
</gene>
<dbReference type="PROSITE" id="PS50013">
    <property type="entry name" value="CHROMO_2"/>
    <property type="match status" value="1"/>
</dbReference>
<dbReference type="InterPro" id="IPR023780">
    <property type="entry name" value="Chromo_domain"/>
</dbReference>
<dbReference type="SMART" id="SM00298">
    <property type="entry name" value="CHROMO"/>
    <property type="match status" value="1"/>
</dbReference>
<protein>
    <recommendedName>
        <fullName evidence="4">Chromo domain-containing protein</fullName>
    </recommendedName>
</protein>
<dbReference type="Gene3D" id="2.40.50.40">
    <property type="match status" value="1"/>
</dbReference>
<reference evidence="6" key="1">
    <citation type="submission" date="2017-01" db="EMBL/GenBank/DDBJ databases">
        <title>Comparative genomics of anhydrobiosis in the tardigrade Hypsibius dujardini.</title>
        <authorList>
            <person name="Yoshida Y."/>
            <person name="Koutsovoulos G."/>
            <person name="Laetsch D."/>
            <person name="Stevens L."/>
            <person name="Kumar S."/>
            <person name="Horikawa D."/>
            <person name="Ishino K."/>
            <person name="Komine S."/>
            <person name="Tomita M."/>
            <person name="Blaxter M."/>
            <person name="Arakawa K."/>
        </authorList>
    </citation>
    <scope>NUCLEOTIDE SEQUENCE [LARGE SCALE GENOMIC DNA]</scope>
    <source>
        <strain evidence="6">Z151</strain>
    </source>
</reference>
<evidence type="ECO:0000313" key="6">
    <source>
        <dbReference type="Proteomes" id="UP000192578"/>
    </source>
</evidence>
<comment type="subcellular location">
    <subcellularLocation>
        <location evidence="1">Nucleus</location>
    </subcellularLocation>
</comment>
<dbReference type="AlphaFoldDB" id="A0A1W0X0S2"/>
<evidence type="ECO:0000256" key="3">
    <source>
        <dbReference type="SAM" id="MobiDB-lite"/>
    </source>
</evidence>
<dbReference type="InterPro" id="IPR016197">
    <property type="entry name" value="Chromo-like_dom_sf"/>
</dbReference>
<dbReference type="InterPro" id="IPR000953">
    <property type="entry name" value="Chromo/chromo_shadow_dom"/>
</dbReference>
<dbReference type="CDD" id="cd00024">
    <property type="entry name" value="CD_CSD"/>
    <property type="match status" value="1"/>
</dbReference>
<dbReference type="Pfam" id="PF00385">
    <property type="entry name" value="Chromo"/>
    <property type="match status" value="1"/>
</dbReference>
<keyword evidence="6" id="KW-1185">Reference proteome</keyword>
<feature type="region of interest" description="Disordered" evidence="3">
    <location>
        <begin position="182"/>
        <end position="233"/>
    </location>
</feature>